<dbReference type="EMBL" id="BK014965">
    <property type="protein sequence ID" value="DAD84754.1"/>
    <property type="molecule type" value="Genomic_DNA"/>
</dbReference>
<reference evidence="1" key="1">
    <citation type="journal article" date="2021" name="Proc. Natl. Acad. Sci. U.S.A.">
        <title>A Catalog of Tens of Thousands of Viruses from Human Metagenomes Reveals Hidden Associations with Chronic Diseases.</title>
        <authorList>
            <person name="Tisza M.J."/>
            <person name="Buck C.B."/>
        </authorList>
    </citation>
    <scope>NUCLEOTIDE SEQUENCE</scope>
    <source>
        <strain evidence="1">CtqED62</strain>
    </source>
</reference>
<accession>A0A8S5MRJ2</accession>
<organism evidence="1">
    <name type="scientific">Siphoviridae sp. ctqED62</name>
    <dbReference type="NCBI Taxonomy" id="2826468"/>
    <lineage>
        <taxon>Viruses</taxon>
        <taxon>Duplodnaviria</taxon>
        <taxon>Heunggongvirae</taxon>
        <taxon>Uroviricota</taxon>
        <taxon>Caudoviricetes</taxon>
    </lineage>
</organism>
<proteinExistence type="predicted"/>
<protein>
    <submittedName>
        <fullName evidence="1">Uncharacterized protein</fullName>
    </submittedName>
</protein>
<sequence length="144" mass="15735">MIEAKAESWRVTVNGTGSRKELSAELAGICQAVIESVCKGNTEAAEQMKKTVCGLIQGASVEDRDGTETVVVSGGENITTFSDDLKRYRVVADMARRARRENDLLREQLGKQTEATRAFDRQDREAVMLVSRHRNGGNAYAAVG</sequence>
<evidence type="ECO:0000313" key="1">
    <source>
        <dbReference type="EMBL" id="DAD84754.1"/>
    </source>
</evidence>
<name>A0A8S5MRJ2_9CAUD</name>